<evidence type="ECO:0000313" key="2">
    <source>
        <dbReference type="EnsemblPlants" id="PAC:32907182.CDS.1"/>
    </source>
</evidence>
<sequence>MEGSFHRWTPLSLAWRQSCQIQRCLLLLSCLQEGTLTIYGLRCTPQTELSLSTHLQTSSNSTRPSLPSRRSLCLELKVRTPPVCSLNRASSPELHTLTAPFYDSSQHALHDFELQFRHRT</sequence>
<dbReference type="Proteomes" id="UP000006727">
    <property type="component" value="Chromosome 17"/>
</dbReference>
<dbReference type="AlphaFoldDB" id="A0A2K1J3P2"/>
<dbReference type="InParanoid" id="A0A2K1J3P2"/>
<gene>
    <name evidence="1" type="ORF">PHYPA_021992</name>
</gene>
<reference evidence="1 3" key="1">
    <citation type="journal article" date="2008" name="Science">
        <title>The Physcomitrella genome reveals evolutionary insights into the conquest of land by plants.</title>
        <authorList>
            <person name="Rensing S."/>
            <person name="Lang D."/>
            <person name="Zimmer A."/>
            <person name="Terry A."/>
            <person name="Salamov A."/>
            <person name="Shapiro H."/>
            <person name="Nishiyama T."/>
            <person name="Perroud P.-F."/>
            <person name="Lindquist E."/>
            <person name="Kamisugi Y."/>
            <person name="Tanahashi T."/>
            <person name="Sakakibara K."/>
            <person name="Fujita T."/>
            <person name="Oishi K."/>
            <person name="Shin-I T."/>
            <person name="Kuroki Y."/>
            <person name="Toyoda A."/>
            <person name="Suzuki Y."/>
            <person name="Hashimoto A."/>
            <person name="Yamaguchi K."/>
            <person name="Sugano A."/>
            <person name="Kohara Y."/>
            <person name="Fujiyama A."/>
            <person name="Anterola A."/>
            <person name="Aoki S."/>
            <person name="Ashton N."/>
            <person name="Barbazuk W.B."/>
            <person name="Barker E."/>
            <person name="Bennetzen J."/>
            <person name="Bezanilla M."/>
            <person name="Blankenship R."/>
            <person name="Cho S.H."/>
            <person name="Dutcher S."/>
            <person name="Estelle M."/>
            <person name="Fawcett J.A."/>
            <person name="Gundlach H."/>
            <person name="Hanada K."/>
            <person name="Heyl A."/>
            <person name="Hicks K.A."/>
            <person name="Hugh J."/>
            <person name="Lohr M."/>
            <person name="Mayer K."/>
            <person name="Melkozernov A."/>
            <person name="Murata T."/>
            <person name="Nelson D."/>
            <person name="Pils B."/>
            <person name="Prigge M."/>
            <person name="Reiss B."/>
            <person name="Renner T."/>
            <person name="Rombauts S."/>
            <person name="Rushton P."/>
            <person name="Sanderfoot A."/>
            <person name="Schween G."/>
            <person name="Shiu S.-H."/>
            <person name="Stueber K."/>
            <person name="Theodoulou F.L."/>
            <person name="Tu H."/>
            <person name="Van de Peer Y."/>
            <person name="Verrier P.J."/>
            <person name="Waters E."/>
            <person name="Wood A."/>
            <person name="Yang L."/>
            <person name="Cove D."/>
            <person name="Cuming A."/>
            <person name="Hasebe M."/>
            <person name="Lucas S."/>
            <person name="Mishler D.B."/>
            <person name="Reski R."/>
            <person name="Grigoriev I."/>
            <person name="Quatrano R.S."/>
            <person name="Boore J.L."/>
        </authorList>
    </citation>
    <scope>NUCLEOTIDE SEQUENCE [LARGE SCALE GENOMIC DNA]</scope>
    <source>
        <strain evidence="2 3">cv. Gransden 2004</strain>
    </source>
</reference>
<organism evidence="1">
    <name type="scientific">Physcomitrium patens</name>
    <name type="common">Spreading-leaved earth moss</name>
    <name type="synonym">Physcomitrella patens</name>
    <dbReference type="NCBI Taxonomy" id="3218"/>
    <lineage>
        <taxon>Eukaryota</taxon>
        <taxon>Viridiplantae</taxon>
        <taxon>Streptophyta</taxon>
        <taxon>Embryophyta</taxon>
        <taxon>Bryophyta</taxon>
        <taxon>Bryophytina</taxon>
        <taxon>Bryopsida</taxon>
        <taxon>Funariidae</taxon>
        <taxon>Funariales</taxon>
        <taxon>Funariaceae</taxon>
        <taxon>Physcomitrium</taxon>
    </lineage>
</organism>
<keyword evidence="3" id="KW-1185">Reference proteome</keyword>
<accession>A0A2K1J3P2</accession>
<protein>
    <submittedName>
        <fullName evidence="1 2">Uncharacterized protein</fullName>
    </submittedName>
</protein>
<evidence type="ECO:0000313" key="3">
    <source>
        <dbReference type="Proteomes" id="UP000006727"/>
    </source>
</evidence>
<dbReference type="Gramene" id="Pp3c17_12929V3.1">
    <property type="protein sequence ID" value="PAC:32907182.CDS.1"/>
    <property type="gene ID" value="Pp3c17_12929"/>
</dbReference>
<dbReference type="EnsemblPlants" id="Pp3c17_12929V3.1">
    <property type="protein sequence ID" value="PAC:32907182.CDS.1"/>
    <property type="gene ID" value="Pp3c17_12929"/>
</dbReference>
<proteinExistence type="predicted"/>
<name>A0A2K1J3P2_PHYPA</name>
<evidence type="ECO:0000313" key="1">
    <source>
        <dbReference type="EMBL" id="PNR36141.1"/>
    </source>
</evidence>
<reference evidence="2" key="3">
    <citation type="submission" date="2020-12" db="UniProtKB">
        <authorList>
            <consortium name="EnsemblPlants"/>
        </authorList>
    </citation>
    <scope>IDENTIFICATION</scope>
</reference>
<dbReference type="EMBL" id="ABEU02000017">
    <property type="protein sequence ID" value="PNR36141.1"/>
    <property type="molecule type" value="Genomic_DNA"/>
</dbReference>
<reference evidence="1 3" key="2">
    <citation type="journal article" date="2018" name="Plant J.">
        <title>The Physcomitrella patens chromosome-scale assembly reveals moss genome structure and evolution.</title>
        <authorList>
            <person name="Lang D."/>
            <person name="Ullrich K.K."/>
            <person name="Murat F."/>
            <person name="Fuchs J."/>
            <person name="Jenkins J."/>
            <person name="Haas F.B."/>
            <person name="Piednoel M."/>
            <person name="Gundlach H."/>
            <person name="Van Bel M."/>
            <person name="Meyberg R."/>
            <person name="Vives C."/>
            <person name="Morata J."/>
            <person name="Symeonidi A."/>
            <person name="Hiss M."/>
            <person name="Muchero W."/>
            <person name="Kamisugi Y."/>
            <person name="Saleh O."/>
            <person name="Blanc G."/>
            <person name="Decker E.L."/>
            <person name="van Gessel N."/>
            <person name="Grimwood J."/>
            <person name="Hayes R.D."/>
            <person name="Graham S.W."/>
            <person name="Gunter L.E."/>
            <person name="McDaniel S.F."/>
            <person name="Hoernstein S.N.W."/>
            <person name="Larsson A."/>
            <person name="Li F.W."/>
            <person name="Perroud P.F."/>
            <person name="Phillips J."/>
            <person name="Ranjan P."/>
            <person name="Rokshar D.S."/>
            <person name="Rothfels C.J."/>
            <person name="Schneider L."/>
            <person name="Shu S."/>
            <person name="Stevenson D.W."/>
            <person name="Thummler F."/>
            <person name="Tillich M."/>
            <person name="Villarreal Aguilar J.C."/>
            <person name="Widiez T."/>
            <person name="Wong G.K."/>
            <person name="Wymore A."/>
            <person name="Zhang Y."/>
            <person name="Zimmer A.D."/>
            <person name="Quatrano R.S."/>
            <person name="Mayer K.F.X."/>
            <person name="Goodstein D."/>
            <person name="Casacuberta J.M."/>
            <person name="Vandepoele K."/>
            <person name="Reski R."/>
            <person name="Cuming A.C."/>
            <person name="Tuskan G.A."/>
            <person name="Maumus F."/>
            <person name="Salse J."/>
            <person name="Schmutz J."/>
            <person name="Rensing S.A."/>
        </authorList>
    </citation>
    <scope>NUCLEOTIDE SEQUENCE [LARGE SCALE GENOMIC DNA]</scope>
    <source>
        <strain evidence="2 3">cv. Gransden 2004</strain>
    </source>
</reference>